<dbReference type="Pfam" id="PF12399">
    <property type="entry name" value="BCA_ABC_TP_C"/>
    <property type="match status" value="1"/>
</dbReference>
<sequence length="253" mass="27647">MSLLTVKNISAGFGGMLALDDVSVELRQGELLGLIGTNGAGKSTLFSVITGYVPMRAGSVHFDGRDISHMAVHTRVRQGLARTFQVPREFSQLSVMANMMAAAPDARGEKLLSVFFAPGQVRQEEARVAERAHELLQFLNLSRVADTPAGKLSGGQKKLLELGRLLMLEPRCIMLDEPFAGVNPVLIGELSERIVELNQRGMSVLIIEHNLEELARIVPRMYVMDRGKVIAEGKPRDVLAKEAVREAYMGGVI</sequence>
<dbReference type="EMBL" id="LT546645">
    <property type="protein sequence ID" value="SAI68768.1"/>
    <property type="molecule type" value="Genomic_DNA"/>
</dbReference>
<dbReference type="GO" id="GO:0016887">
    <property type="term" value="F:ATP hydrolysis activity"/>
    <property type="evidence" value="ECO:0007669"/>
    <property type="project" value="InterPro"/>
</dbReference>
<dbReference type="RefSeq" id="WP_063491737.1">
    <property type="nucleotide sequence ID" value="NZ_CP016340.1"/>
</dbReference>
<dbReference type="PANTHER" id="PTHR45772">
    <property type="entry name" value="CONSERVED COMPONENT OF ABC TRANSPORTER FOR NATURAL AMINO ACIDS-RELATED"/>
    <property type="match status" value="1"/>
</dbReference>
<dbReference type="Gene3D" id="3.40.50.300">
    <property type="entry name" value="P-loop containing nucleotide triphosphate hydrolases"/>
    <property type="match status" value="1"/>
</dbReference>
<evidence type="ECO:0000256" key="2">
    <source>
        <dbReference type="ARBA" id="ARBA00022741"/>
    </source>
</evidence>
<evidence type="ECO:0000313" key="5">
    <source>
        <dbReference type="EMBL" id="SAI68768.1"/>
    </source>
</evidence>
<dbReference type="EC" id="3.6.3.-" evidence="5"/>
<keyword evidence="2" id="KW-0547">Nucleotide-binding</keyword>
<name>A0A157RD51_9BORD</name>
<dbReference type="InterPro" id="IPR003439">
    <property type="entry name" value="ABC_transporter-like_ATP-bd"/>
</dbReference>
<evidence type="ECO:0000259" key="4">
    <source>
        <dbReference type="PROSITE" id="PS50893"/>
    </source>
</evidence>
<dbReference type="GeneID" id="56591208"/>
<dbReference type="GO" id="GO:0005886">
    <property type="term" value="C:plasma membrane"/>
    <property type="evidence" value="ECO:0007669"/>
    <property type="project" value="TreeGrafter"/>
</dbReference>
<dbReference type="InterPro" id="IPR017871">
    <property type="entry name" value="ABC_transporter-like_CS"/>
</dbReference>
<keyword evidence="5" id="KW-0378">Hydrolase</keyword>
<gene>
    <name evidence="5" type="primary">lptB_6</name>
    <name evidence="5" type="ORF">SAMEA3906487_01502</name>
</gene>
<accession>A0A157RD51</accession>
<evidence type="ECO:0000256" key="1">
    <source>
        <dbReference type="ARBA" id="ARBA00022448"/>
    </source>
</evidence>
<keyword evidence="6" id="KW-1185">Reference proteome</keyword>
<dbReference type="PROSITE" id="PS50893">
    <property type="entry name" value="ABC_TRANSPORTER_2"/>
    <property type="match status" value="1"/>
</dbReference>
<keyword evidence="3 5" id="KW-0067">ATP-binding</keyword>
<dbReference type="Pfam" id="PF00005">
    <property type="entry name" value="ABC_tran"/>
    <property type="match status" value="1"/>
</dbReference>
<dbReference type="SUPFAM" id="SSF52540">
    <property type="entry name" value="P-loop containing nucleoside triphosphate hydrolases"/>
    <property type="match status" value="1"/>
</dbReference>
<dbReference type="AlphaFoldDB" id="A0A157RD51"/>
<dbReference type="InterPro" id="IPR051120">
    <property type="entry name" value="ABC_AA/LPS_Transport"/>
</dbReference>
<reference evidence="5 6" key="1">
    <citation type="submission" date="2016-04" db="EMBL/GenBank/DDBJ databases">
        <authorList>
            <consortium name="Pathogen Informatics"/>
        </authorList>
    </citation>
    <scope>NUCLEOTIDE SEQUENCE [LARGE SCALE GENOMIC DNA]</scope>
    <source>
        <strain evidence="5 6">H044680328</strain>
    </source>
</reference>
<dbReference type="STRING" id="123899.SAMEA3906487_01502"/>
<organism evidence="5 6">
    <name type="scientific">Bordetella trematum</name>
    <dbReference type="NCBI Taxonomy" id="123899"/>
    <lineage>
        <taxon>Bacteria</taxon>
        <taxon>Pseudomonadati</taxon>
        <taxon>Pseudomonadota</taxon>
        <taxon>Betaproteobacteria</taxon>
        <taxon>Burkholderiales</taxon>
        <taxon>Alcaligenaceae</taxon>
        <taxon>Bordetella</taxon>
    </lineage>
</organism>
<keyword evidence="1" id="KW-0813">Transport</keyword>
<protein>
    <submittedName>
        <fullName evidence="5">ABC transporter ATP-binding protein</fullName>
        <ecNumber evidence="5">3.6.3.-</ecNumber>
    </submittedName>
</protein>
<dbReference type="eggNOG" id="COG0411">
    <property type="taxonomic scope" value="Bacteria"/>
</dbReference>
<dbReference type="PATRIC" id="fig|123899.6.peg.1481"/>
<evidence type="ECO:0000256" key="3">
    <source>
        <dbReference type="ARBA" id="ARBA00022840"/>
    </source>
</evidence>
<dbReference type="GO" id="GO:0005524">
    <property type="term" value="F:ATP binding"/>
    <property type="evidence" value="ECO:0007669"/>
    <property type="project" value="UniProtKB-KW"/>
</dbReference>
<dbReference type="InterPro" id="IPR032823">
    <property type="entry name" value="BCA_ABC_TP_C"/>
</dbReference>
<dbReference type="KEGG" id="btrm:SAMEA390648701502"/>
<evidence type="ECO:0000313" key="6">
    <source>
        <dbReference type="Proteomes" id="UP000076825"/>
    </source>
</evidence>
<proteinExistence type="predicted"/>
<dbReference type="OrthoDB" id="9781337at2"/>
<dbReference type="PANTHER" id="PTHR45772:SF9">
    <property type="entry name" value="CONSERVED COMPONENT OF ABC TRANSPORTER FOR NATURAL AMINO ACIDS"/>
    <property type="match status" value="1"/>
</dbReference>
<dbReference type="Proteomes" id="UP000076825">
    <property type="component" value="Chromosome 1"/>
</dbReference>
<feature type="domain" description="ABC transporter" evidence="4">
    <location>
        <begin position="4"/>
        <end position="251"/>
    </location>
</feature>
<dbReference type="CDD" id="cd03219">
    <property type="entry name" value="ABC_Mj1267_LivG_branched"/>
    <property type="match status" value="1"/>
</dbReference>
<dbReference type="PROSITE" id="PS00211">
    <property type="entry name" value="ABC_TRANSPORTER_1"/>
    <property type="match status" value="1"/>
</dbReference>
<dbReference type="InterPro" id="IPR027417">
    <property type="entry name" value="P-loop_NTPase"/>
</dbReference>